<feature type="transmembrane region" description="Helical" evidence="1">
    <location>
        <begin position="150"/>
        <end position="172"/>
    </location>
</feature>
<dbReference type="GO" id="GO:0035556">
    <property type="term" value="P:intracellular signal transduction"/>
    <property type="evidence" value="ECO:0007669"/>
    <property type="project" value="InterPro"/>
</dbReference>
<dbReference type="AlphaFoldDB" id="A0A1H6Y992"/>
<evidence type="ECO:0000313" key="3">
    <source>
        <dbReference type="EMBL" id="SEJ37819.1"/>
    </source>
</evidence>
<dbReference type="Pfam" id="PF00211">
    <property type="entry name" value="Guanylate_cyc"/>
    <property type="match status" value="1"/>
</dbReference>
<dbReference type="SUPFAM" id="SSF55073">
    <property type="entry name" value="Nucleotide cyclase"/>
    <property type="match status" value="1"/>
</dbReference>
<keyword evidence="1" id="KW-0812">Transmembrane</keyword>
<dbReference type="GO" id="GO:0009190">
    <property type="term" value="P:cyclic nucleotide biosynthetic process"/>
    <property type="evidence" value="ECO:0007669"/>
    <property type="project" value="InterPro"/>
</dbReference>
<reference evidence="4" key="1">
    <citation type="submission" date="2016-10" db="EMBL/GenBank/DDBJ databases">
        <authorList>
            <person name="Varghese N."/>
            <person name="Submissions S."/>
        </authorList>
    </citation>
    <scope>NUCLEOTIDE SEQUENCE [LARGE SCALE GENOMIC DNA]</scope>
    <source>
        <strain evidence="4">LMG 26031</strain>
    </source>
</reference>
<dbReference type="GO" id="GO:0004016">
    <property type="term" value="F:adenylate cyclase activity"/>
    <property type="evidence" value="ECO:0007669"/>
    <property type="project" value="UniProtKB-ARBA"/>
</dbReference>
<proteinExistence type="predicted"/>
<dbReference type="OrthoDB" id="51325at2"/>
<feature type="transmembrane region" description="Helical" evidence="1">
    <location>
        <begin position="38"/>
        <end position="58"/>
    </location>
</feature>
<dbReference type="EMBL" id="FNYE01000010">
    <property type="protein sequence ID" value="SEJ37819.1"/>
    <property type="molecule type" value="Genomic_DNA"/>
</dbReference>
<dbReference type="STRING" id="667676.SAMN05192539_101023"/>
<feature type="transmembrane region" description="Helical" evidence="1">
    <location>
        <begin position="97"/>
        <end position="119"/>
    </location>
</feature>
<gene>
    <name evidence="3" type="ORF">SAMN05192539_101023</name>
</gene>
<feature type="domain" description="Guanylate cyclase" evidence="2">
    <location>
        <begin position="266"/>
        <end position="398"/>
    </location>
</feature>
<dbReference type="CDD" id="cd07302">
    <property type="entry name" value="CHD"/>
    <property type="match status" value="1"/>
</dbReference>
<keyword evidence="1" id="KW-0472">Membrane</keyword>
<dbReference type="PROSITE" id="PS50125">
    <property type="entry name" value="GUANYLATE_CYCLASE_2"/>
    <property type="match status" value="1"/>
</dbReference>
<dbReference type="RefSeq" id="WP_090866166.1">
    <property type="nucleotide sequence ID" value="NZ_FNYE01000010.1"/>
</dbReference>
<name>A0A1H6Y992_9BURK</name>
<organism evidence="3 4">
    <name type="scientific">Paraburkholderia diazotrophica</name>
    <dbReference type="NCBI Taxonomy" id="667676"/>
    <lineage>
        <taxon>Bacteria</taxon>
        <taxon>Pseudomonadati</taxon>
        <taxon>Pseudomonadota</taxon>
        <taxon>Betaproteobacteria</taxon>
        <taxon>Burkholderiales</taxon>
        <taxon>Burkholderiaceae</taxon>
        <taxon>Paraburkholderia</taxon>
    </lineage>
</organism>
<dbReference type="Gene3D" id="3.30.70.1230">
    <property type="entry name" value="Nucleotide cyclase"/>
    <property type="match status" value="1"/>
</dbReference>
<keyword evidence="4" id="KW-1185">Reference proteome</keyword>
<dbReference type="InterPro" id="IPR050697">
    <property type="entry name" value="Adenylyl/Guanylyl_Cyclase_3/4"/>
</dbReference>
<dbReference type="PANTHER" id="PTHR43081:SF1">
    <property type="entry name" value="ADENYLATE CYCLASE, TERMINAL-DIFFERENTIATION SPECIFIC"/>
    <property type="match status" value="1"/>
</dbReference>
<sequence>MSTLTQSFVSMLGTRMRAEAWPARVLQELEREQYRSELLVTAVQLLIAAVLAVLYAFTPPGFSPDAPIRAVPLGLTLFSVVALIRLYLAVTGQLQRWMVGATVVTEMAVLMFVIWAYHLQYEQPAPFSLKCTEFAYVFILIALRTLRFEPIWVLLSGLTAASGWLALLAYALTHAQGNTVTWDYVTSLRSTQIHFGGELDKVLAIVVTTAVLAIALARARRFVILSVSGRQAVTDLSMFFDDPVADRITRSEVPAVPGQADIREATIVFFDMRGFTEASRTLCVTDLIALLREYQQLIVPIIRSHGGSIDKFLGDGILASFGAVIPDTRHAANALRAVDAVMHAVDGWRATRSRSGQPAPDVRAGIASGPVVFGIVGDGKRLEYTVIGDAVNLAAKLEKHNKAERTRAMAPHATYAQAIAQGYAETRPRRSARSIAGVTGPVDVAVWMS</sequence>
<protein>
    <submittedName>
        <fullName evidence="3">Adenylate cyclase</fullName>
    </submittedName>
</protein>
<feature type="transmembrane region" description="Helical" evidence="1">
    <location>
        <begin position="70"/>
        <end position="90"/>
    </location>
</feature>
<dbReference type="PANTHER" id="PTHR43081">
    <property type="entry name" value="ADENYLATE CYCLASE, TERMINAL-DIFFERENTIATION SPECIFIC-RELATED"/>
    <property type="match status" value="1"/>
</dbReference>
<dbReference type="InterPro" id="IPR029787">
    <property type="entry name" value="Nucleotide_cyclase"/>
</dbReference>
<accession>A0A1H6Y992</accession>
<dbReference type="Proteomes" id="UP000198866">
    <property type="component" value="Unassembled WGS sequence"/>
</dbReference>
<dbReference type="SMART" id="SM00044">
    <property type="entry name" value="CYCc"/>
    <property type="match status" value="1"/>
</dbReference>
<evidence type="ECO:0000313" key="4">
    <source>
        <dbReference type="Proteomes" id="UP000198866"/>
    </source>
</evidence>
<keyword evidence="1" id="KW-1133">Transmembrane helix</keyword>
<feature type="transmembrane region" description="Helical" evidence="1">
    <location>
        <begin position="202"/>
        <end position="219"/>
    </location>
</feature>
<dbReference type="InterPro" id="IPR001054">
    <property type="entry name" value="A/G_cyclase"/>
</dbReference>
<evidence type="ECO:0000256" key="1">
    <source>
        <dbReference type="SAM" id="Phobius"/>
    </source>
</evidence>
<evidence type="ECO:0000259" key="2">
    <source>
        <dbReference type="PROSITE" id="PS50125"/>
    </source>
</evidence>